<proteinExistence type="predicted"/>
<dbReference type="Proteomes" id="UP000750711">
    <property type="component" value="Unassembled WGS sequence"/>
</dbReference>
<accession>A0A9P8RSD1</accession>
<evidence type="ECO:0000313" key="1">
    <source>
        <dbReference type="EMBL" id="KAH0564826.1"/>
    </source>
</evidence>
<dbReference type="EMBL" id="JAGHQM010000173">
    <property type="protein sequence ID" value="KAH0564826.1"/>
    <property type="molecule type" value="Genomic_DNA"/>
</dbReference>
<organism evidence="1 2">
    <name type="scientific">Trichoglossum hirsutum</name>
    <dbReference type="NCBI Taxonomy" id="265104"/>
    <lineage>
        <taxon>Eukaryota</taxon>
        <taxon>Fungi</taxon>
        <taxon>Dikarya</taxon>
        <taxon>Ascomycota</taxon>
        <taxon>Pezizomycotina</taxon>
        <taxon>Geoglossomycetes</taxon>
        <taxon>Geoglossales</taxon>
        <taxon>Geoglossaceae</taxon>
        <taxon>Trichoglossum</taxon>
    </lineage>
</organism>
<keyword evidence="2" id="KW-1185">Reference proteome</keyword>
<gene>
    <name evidence="1" type="ORF">GP486_001786</name>
</gene>
<comment type="caution">
    <text evidence="1">The sequence shown here is derived from an EMBL/GenBank/DDBJ whole genome shotgun (WGS) entry which is preliminary data.</text>
</comment>
<evidence type="ECO:0000313" key="2">
    <source>
        <dbReference type="Proteomes" id="UP000750711"/>
    </source>
</evidence>
<reference evidence="1" key="1">
    <citation type="submission" date="2021-03" db="EMBL/GenBank/DDBJ databases">
        <title>Comparative genomics and phylogenomic investigation of the class Geoglossomycetes provide insights into ecological specialization and systematics.</title>
        <authorList>
            <person name="Melie T."/>
            <person name="Pirro S."/>
            <person name="Miller A.N."/>
            <person name="Quandt A."/>
        </authorList>
    </citation>
    <scope>NUCLEOTIDE SEQUENCE</scope>
    <source>
        <strain evidence="1">CAQ_001_2017</strain>
    </source>
</reference>
<dbReference type="AlphaFoldDB" id="A0A9P8RSD1"/>
<sequence>MVTEAGTVSTTLLDLLSNTLILHRTSPYLSISALSSLAATSTAFQNLVYNTPLVFRHLDLTDLASTAGPPARLGGTQWSTPRGCAITKEGVYPTPLRAIFSRFYQVNLLKDIQTLILDGLSVTAELVQEIICDASYNVRILSIREVKDLDERKLMQVLNYAVRPSRAPDTPKLKGLYIFGPRDPEPLPMDLTLPARSPFGAGSFSAFGAQIGPMMHGFKPRAECYSGHLLGLPLSGPKQSDLAKELFPLMLYYVEALGMGLLSTTIRTTHPITQESIASDQQSRILRWGLLGAPTAIPHRKFLPSTASPLPNNFRS</sequence>
<protein>
    <recommendedName>
        <fullName evidence="3">F-box domain-containing protein</fullName>
    </recommendedName>
</protein>
<evidence type="ECO:0008006" key="3">
    <source>
        <dbReference type="Google" id="ProtNLM"/>
    </source>
</evidence>
<name>A0A9P8RSD1_9PEZI</name>